<dbReference type="AlphaFoldDB" id="A0A2P4XEB4"/>
<keyword evidence="2" id="KW-1185">Reference proteome</keyword>
<gene>
    <name evidence="1" type="ORF">PHPALM_20659</name>
</gene>
<accession>A0A2P4XEB4</accession>
<proteinExistence type="predicted"/>
<organism evidence="1 2">
    <name type="scientific">Phytophthora palmivora</name>
    <dbReference type="NCBI Taxonomy" id="4796"/>
    <lineage>
        <taxon>Eukaryota</taxon>
        <taxon>Sar</taxon>
        <taxon>Stramenopiles</taxon>
        <taxon>Oomycota</taxon>
        <taxon>Peronosporomycetes</taxon>
        <taxon>Peronosporales</taxon>
        <taxon>Peronosporaceae</taxon>
        <taxon>Phytophthora</taxon>
    </lineage>
</organism>
<evidence type="ECO:0000313" key="2">
    <source>
        <dbReference type="Proteomes" id="UP000237271"/>
    </source>
</evidence>
<protein>
    <submittedName>
        <fullName evidence="1">Uncharacterized protein</fullName>
    </submittedName>
</protein>
<reference evidence="1 2" key="1">
    <citation type="journal article" date="2017" name="Genome Biol. Evol.">
        <title>Phytophthora megakarya and P. palmivora, closely related causal agents of cacao black pod rot, underwent increases in genome sizes and gene numbers by different mechanisms.</title>
        <authorList>
            <person name="Ali S.S."/>
            <person name="Shao J."/>
            <person name="Lary D.J."/>
            <person name="Kronmiller B."/>
            <person name="Shen D."/>
            <person name="Strem M.D."/>
            <person name="Amoako-Attah I."/>
            <person name="Akrofi A.Y."/>
            <person name="Begoude B.A."/>
            <person name="Ten Hoopen G.M."/>
            <person name="Coulibaly K."/>
            <person name="Kebe B.I."/>
            <person name="Melnick R.L."/>
            <person name="Guiltinan M.J."/>
            <person name="Tyler B.M."/>
            <person name="Meinhardt L.W."/>
            <person name="Bailey B.A."/>
        </authorList>
    </citation>
    <scope>NUCLEOTIDE SEQUENCE [LARGE SCALE GENOMIC DNA]</scope>
    <source>
        <strain evidence="2">sbr112.9</strain>
    </source>
</reference>
<evidence type="ECO:0000313" key="1">
    <source>
        <dbReference type="EMBL" id="POM63885.1"/>
    </source>
</evidence>
<name>A0A2P4XEB4_9STRA</name>
<dbReference type="Proteomes" id="UP000237271">
    <property type="component" value="Unassembled WGS sequence"/>
</dbReference>
<dbReference type="EMBL" id="NCKW01011267">
    <property type="protein sequence ID" value="POM63885.1"/>
    <property type="molecule type" value="Genomic_DNA"/>
</dbReference>
<sequence>MQNFNSLLTSFSIFLQTKKSNNARVKDLYQSQPLWATFAELRERYYGAHLDSKRVAKIRERMASAIIERNLQANVQTNDDPGCTIKDLRVLAEYLVLHADVATGVKPVHDAALLIMMWHIFERAIYTCFARKQQLAVAAQLLSVNLPAPATASTLAECVLNWYTNQIWETVKSKEEQNKTANAKAAVNIMLVLYQSPCTINQPLSTSNASGYQAWKHTL</sequence>
<dbReference type="OrthoDB" id="127928at2759"/>
<comment type="caution">
    <text evidence="1">The sequence shown here is derived from an EMBL/GenBank/DDBJ whole genome shotgun (WGS) entry which is preliminary data.</text>
</comment>